<accession>U6M7D2</accession>
<dbReference type="AlphaFoldDB" id="U6M7D2"/>
<evidence type="ECO:0000313" key="3">
    <source>
        <dbReference type="Proteomes" id="UP000030763"/>
    </source>
</evidence>
<dbReference type="Gene3D" id="3.40.1190.10">
    <property type="entry name" value="Mur-like, catalytic domain"/>
    <property type="match status" value="1"/>
</dbReference>
<dbReference type="RefSeq" id="XP_013334198.1">
    <property type="nucleotide sequence ID" value="XM_013478744.1"/>
</dbReference>
<dbReference type="SUPFAM" id="SSF53623">
    <property type="entry name" value="MurD-like peptide ligases, catalytic domain"/>
    <property type="match status" value="1"/>
</dbReference>
<dbReference type="GeneID" id="25337954"/>
<protein>
    <submittedName>
        <fullName evidence="2">Folylpolyglutamate synthase, putative</fullName>
    </submittedName>
</protein>
<dbReference type="EMBL" id="HG719318">
    <property type="protein sequence ID" value="CDJ57550.1"/>
    <property type="molecule type" value="Genomic_DNA"/>
</dbReference>
<feature type="compositionally biased region" description="Gly residues" evidence="1">
    <location>
        <begin position="43"/>
        <end position="52"/>
    </location>
</feature>
<proteinExistence type="predicted"/>
<gene>
    <name evidence="2" type="ORF">EMWEY_00039680</name>
</gene>
<reference evidence="2" key="1">
    <citation type="submission" date="2013-10" db="EMBL/GenBank/DDBJ databases">
        <title>Genomic analysis of the causative agents of coccidiosis in chickens.</title>
        <authorList>
            <person name="Reid A.J."/>
            <person name="Blake D."/>
            <person name="Billington K."/>
            <person name="Browne H."/>
            <person name="Dunn M."/>
            <person name="Hung S."/>
            <person name="Kawahara F."/>
            <person name="Miranda-Saavedra D."/>
            <person name="Mourier T."/>
            <person name="Nagra H."/>
            <person name="Otto T.D."/>
            <person name="Rawlings N."/>
            <person name="Sanchez A."/>
            <person name="Sanders M."/>
            <person name="Subramaniam C."/>
            <person name="Tay Y."/>
            <person name="Dear P."/>
            <person name="Doerig C."/>
            <person name="Gruber A."/>
            <person name="Parkinson J."/>
            <person name="Shirley M."/>
            <person name="Wan K.L."/>
            <person name="Berriman M."/>
            <person name="Tomley F."/>
            <person name="Pain A."/>
        </authorList>
    </citation>
    <scope>NUCLEOTIDE SEQUENCE [LARGE SCALE GENOMIC DNA]</scope>
    <source>
        <strain evidence="2">Weybridge</strain>
    </source>
</reference>
<evidence type="ECO:0000256" key="1">
    <source>
        <dbReference type="SAM" id="MobiDB-lite"/>
    </source>
</evidence>
<dbReference type="GO" id="GO:0005524">
    <property type="term" value="F:ATP binding"/>
    <property type="evidence" value="ECO:0007669"/>
    <property type="project" value="InterPro"/>
</dbReference>
<organism evidence="2 3">
    <name type="scientific">Eimeria maxima</name>
    <name type="common">Coccidian parasite</name>
    <dbReference type="NCBI Taxonomy" id="5804"/>
    <lineage>
        <taxon>Eukaryota</taxon>
        <taxon>Sar</taxon>
        <taxon>Alveolata</taxon>
        <taxon>Apicomplexa</taxon>
        <taxon>Conoidasida</taxon>
        <taxon>Coccidia</taxon>
        <taxon>Eucoccidiorida</taxon>
        <taxon>Eimeriorina</taxon>
        <taxon>Eimeriidae</taxon>
        <taxon>Eimeria</taxon>
    </lineage>
</organism>
<evidence type="ECO:0000313" key="2">
    <source>
        <dbReference type="EMBL" id="CDJ57550.1"/>
    </source>
</evidence>
<dbReference type="Proteomes" id="UP000030763">
    <property type="component" value="Unassembled WGS sequence"/>
</dbReference>
<dbReference type="VEuPathDB" id="ToxoDB:EMWEY_00039680"/>
<name>U6M7D2_EIMMA</name>
<feature type="region of interest" description="Disordered" evidence="1">
    <location>
        <begin position="1"/>
        <end position="66"/>
    </location>
</feature>
<sequence>MAEASDPGPPKVSIGAPPGGPPEHNSGTPSPGGSPEGPPQGAPEGGPQGGPLEGPQEGDNRSDHEVYMEALKGLEGAPKMKLGLEDVKKVAAALGNPQDKYKVIHVAGTNGKGSVCLKVASCLMAKGN</sequence>
<dbReference type="InterPro" id="IPR036565">
    <property type="entry name" value="Mur-like_cat_sf"/>
</dbReference>
<reference evidence="2" key="2">
    <citation type="submission" date="2013-10" db="EMBL/GenBank/DDBJ databases">
        <authorList>
            <person name="Aslett M."/>
        </authorList>
    </citation>
    <scope>NUCLEOTIDE SEQUENCE [LARGE SCALE GENOMIC DNA]</scope>
    <source>
        <strain evidence="2">Weybridge</strain>
    </source>
</reference>
<dbReference type="OrthoDB" id="5212574at2759"/>
<keyword evidence="3" id="KW-1185">Reference proteome</keyword>